<gene>
    <name evidence="1" type="ORF">V1525DRAFT_434760</name>
</gene>
<accession>A0ACC3SUM8</accession>
<protein>
    <submittedName>
        <fullName evidence="1">Uncharacterized protein</fullName>
    </submittedName>
</protein>
<dbReference type="Proteomes" id="UP001433508">
    <property type="component" value="Unassembled WGS sequence"/>
</dbReference>
<evidence type="ECO:0000313" key="1">
    <source>
        <dbReference type="EMBL" id="KAK9235369.1"/>
    </source>
</evidence>
<comment type="caution">
    <text evidence="1">The sequence shown here is derived from an EMBL/GenBank/DDBJ whole genome shotgun (WGS) entry which is preliminary data.</text>
</comment>
<reference evidence="2" key="1">
    <citation type="journal article" date="2024" name="Front. Bioeng. Biotechnol.">
        <title>Genome-scale model development and genomic sequencing of the oleaginous clade Lipomyces.</title>
        <authorList>
            <person name="Czajka J.J."/>
            <person name="Han Y."/>
            <person name="Kim J."/>
            <person name="Mondo S.J."/>
            <person name="Hofstad B.A."/>
            <person name="Robles A."/>
            <person name="Haridas S."/>
            <person name="Riley R."/>
            <person name="LaButti K."/>
            <person name="Pangilinan J."/>
            <person name="Andreopoulos W."/>
            <person name="Lipzen A."/>
            <person name="Yan J."/>
            <person name="Wang M."/>
            <person name="Ng V."/>
            <person name="Grigoriev I.V."/>
            <person name="Spatafora J.W."/>
            <person name="Magnuson J.K."/>
            <person name="Baker S.E."/>
            <person name="Pomraning K.R."/>
        </authorList>
    </citation>
    <scope>NUCLEOTIDE SEQUENCE [LARGE SCALE GENOMIC DNA]</scope>
    <source>
        <strain evidence="2">CBS 7786</strain>
    </source>
</reference>
<keyword evidence="2" id="KW-1185">Reference proteome</keyword>
<organism evidence="1 2">
    <name type="scientific">Lipomyces kononenkoae</name>
    <name type="common">Yeast</name>
    <dbReference type="NCBI Taxonomy" id="34357"/>
    <lineage>
        <taxon>Eukaryota</taxon>
        <taxon>Fungi</taxon>
        <taxon>Dikarya</taxon>
        <taxon>Ascomycota</taxon>
        <taxon>Saccharomycotina</taxon>
        <taxon>Lipomycetes</taxon>
        <taxon>Lipomycetales</taxon>
        <taxon>Lipomycetaceae</taxon>
        <taxon>Lipomyces</taxon>
    </lineage>
</organism>
<proteinExistence type="predicted"/>
<name>A0ACC3SUM8_LIPKO</name>
<dbReference type="EMBL" id="MU971419">
    <property type="protein sequence ID" value="KAK9235369.1"/>
    <property type="molecule type" value="Genomic_DNA"/>
</dbReference>
<sequence length="494" mass="53833">MPPIRTGKRFLFPDECPVPNCNSGRLQSITRAGEHFATKRHRELVRKLQQSGDAQYREVFLNWAKDMNYVSVINEIPPRHALQQLAPNRQSNIERNNSLCGKSLSSPQLMPPATKKARKTNSVHASEDIPITWLPPVVVNPGQAHSTSSSISRPEAHEPRVIRWTTSASSPGTKASIHVQSSSDSWCYYNGEQAPVTIFGGSTLVSSQHISASIPPPAFVPSSPILPIPRDAAPGYVFSPVLPSSQYSWPVSHDLTSSSQSVSNRTHVNEPSSDATVLEEDCEENEQLLQPVNIDRRLTVDRRQTCSPGDSESTDAAGLSPSTIPDDQHMDSEYEPELPNNVVGDFVTVDHRLVTAQQATLGPSTTDGPLYWHPLLTERSTHAPSSVQADIIGASVLGQPHHPPIMTFSTPSTLPAMSSGSVAPITRRKPPPAMAALPADGCEINDKTDRSHDGQDGNESSSRELIQGHKYHTVLSALDEAGWGSDPYLEELYK</sequence>
<evidence type="ECO:0000313" key="2">
    <source>
        <dbReference type="Proteomes" id="UP001433508"/>
    </source>
</evidence>